<keyword evidence="2" id="KW-1277">Toxin-antitoxin system</keyword>
<dbReference type="NCBIfam" id="TIGR02385">
    <property type="entry name" value="RelE_StbE"/>
    <property type="match status" value="1"/>
</dbReference>
<evidence type="ECO:0000313" key="4">
    <source>
        <dbReference type="Proteomes" id="UP000528918"/>
    </source>
</evidence>
<dbReference type="EMBL" id="JACCDD010000005">
    <property type="protein sequence ID" value="NYS45338.1"/>
    <property type="molecule type" value="Genomic_DNA"/>
</dbReference>
<dbReference type="Proteomes" id="UP000528918">
    <property type="component" value="Unassembled WGS sequence"/>
</dbReference>
<keyword evidence="4" id="KW-1185">Reference proteome</keyword>
<accession>A0ABX2STA7</accession>
<dbReference type="PANTHER" id="PTHR33755:SF6">
    <property type="entry name" value="PLASMID STABILIZATION SYSTEM PROTEIN"/>
    <property type="match status" value="1"/>
</dbReference>
<dbReference type="InterPro" id="IPR051803">
    <property type="entry name" value="TA_system_RelE-like_toxin"/>
</dbReference>
<evidence type="ECO:0000256" key="1">
    <source>
        <dbReference type="ARBA" id="ARBA00006226"/>
    </source>
</evidence>
<name>A0ABX2STA7_VREZH</name>
<reference evidence="3 4" key="1">
    <citation type="journal article" date="2013" name="Antonie Van Leeuwenhoek">
        <title>Halomonas zhaodongensis sp. nov., a slightly halophilic bacterium isolated from saline-alkaline soils in Zhaodong, China.</title>
        <authorList>
            <person name="Jiang J."/>
            <person name="Pan Y."/>
            <person name="Meng L."/>
            <person name="Hu S."/>
            <person name="Zhang X."/>
            <person name="Hu B."/>
            <person name="Meng J."/>
            <person name="Li C."/>
            <person name="Huang H."/>
            <person name="Wang K."/>
            <person name="Su T."/>
        </authorList>
    </citation>
    <scope>NUCLEOTIDE SEQUENCE [LARGE SCALE GENOMIC DNA]</scope>
    <source>
        <strain evidence="3 4">NEAU-ST10-25</strain>
    </source>
</reference>
<dbReference type="PANTHER" id="PTHR33755">
    <property type="entry name" value="TOXIN PARE1-RELATED"/>
    <property type="match status" value="1"/>
</dbReference>
<protein>
    <submittedName>
        <fullName evidence="3">Type II toxin-antitoxin system RelE/ParE family toxin</fullName>
    </submittedName>
</protein>
<evidence type="ECO:0000256" key="2">
    <source>
        <dbReference type="ARBA" id="ARBA00022649"/>
    </source>
</evidence>
<comment type="similarity">
    <text evidence="1">Belongs to the RelE toxin family.</text>
</comment>
<proteinExistence type="inferred from homology"/>
<evidence type="ECO:0000313" key="3">
    <source>
        <dbReference type="EMBL" id="NYS45338.1"/>
    </source>
</evidence>
<dbReference type="InterPro" id="IPR035093">
    <property type="entry name" value="RelE/ParE_toxin_dom_sf"/>
</dbReference>
<dbReference type="Pfam" id="PF05016">
    <property type="entry name" value="ParE_toxin"/>
    <property type="match status" value="1"/>
</dbReference>
<comment type="caution">
    <text evidence="3">The sequence shown here is derived from an EMBL/GenBank/DDBJ whole genome shotgun (WGS) entry which is preliminary data.</text>
</comment>
<organism evidence="3 4">
    <name type="scientific">Vreelandella zhaodongensis</name>
    <name type="common">Halomonas zhaodongensis</name>
    <dbReference type="NCBI Taxonomy" id="1176240"/>
    <lineage>
        <taxon>Bacteria</taxon>
        <taxon>Pseudomonadati</taxon>
        <taxon>Pseudomonadota</taxon>
        <taxon>Gammaproteobacteria</taxon>
        <taxon>Oceanospirillales</taxon>
        <taxon>Halomonadaceae</taxon>
        <taxon>Vreelandella</taxon>
    </lineage>
</organism>
<dbReference type="InterPro" id="IPR007712">
    <property type="entry name" value="RelE/ParE_toxin"/>
</dbReference>
<dbReference type="Gene3D" id="3.30.2310.20">
    <property type="entry name" value="RelE-like"/>
    <property type="match status" value="1"/>
</dbReference>
<gene>
    <name evidence="3" type="ORF">HZS79_10320</name>
</gene>
<sequence>MELAWTPEAIQDRHDIYDYIEIENPLAALTLDGLFSEQAAILMNHPSSGRTDRTPGTLELIVHPNYMLVYDIVCIQVRVLNVVHTALQWPPATQR</sequence>